<dbReference type="GO" id="GO:0061343">
    <property type="term" value="P:cell adhesion involved in heart morphogenesis"/>
    <property type="evidence" value="ECO:0007669"/>
    <property type="project" value="TreeGrafter"/>
</dbReference>
<evidence type="ECO:0000313" key="3">
    <source>
        <dbReference type="Proteomes" id="UP001497623"/>
    </source>
</evidence>
<dbReference type="InterPro" id="IPR036691">
    <property type="entry name" value="Endo/exonu/phosph_ase_sf"/>
</dbReference>
<evidence type="ECO:0000259" key="1">
    <source>
        <dbReference type="Pfam" id="PF14529"/>
    </source>
</evidence>
<dbReference type="Gene3D" id="3.60.10.10">
    <property type="entry name" value="Endonuclease/exonuclease/phosphatase"/>
    <property type="match status" value="1"/>
</dbReference>
<comment type="caution">
    <text evidence="2">The sequence shown here is derived from an EMBL/GenBank/DDBJ whole genome shotgun (WGS) entry which is preliminary data.</text>
</comment>
<dbReference type="GO" id="GO:0007508">
    <property type="term" value="P:larval heart development"/>
    <property type="evidence" value="ECO:0007669"/>
    <property type="project" value="TreeGrafter"/>
</dbReference>
<sequence>MQAPEPTVILSGDFNFPFVKWKREINGGCLWEEKAEVGATRECKTQFEKLNDLMDDYGLIQVIEESTRGKNTLDLIFTNEVNFIRQVEVVKSSMSDHDRIEIITDIKSEKETFGSYERRHTEKDNALHNLNFNKDNIEWGKIKEELEVVKWAEVFRNKDTETCLKLFLEIIIKICDTYIPEKKIIRPKV</sequence>
<dbReference type="InterPro" id="IPR005135">
    <property type="entry name" value="Endo/exonuclease/phosphatase"/>
</dbReference>
<name>A0AAV2R6G3_MEGNR</name>
<dbReference type="SUPFAM" id="SSF56219">
    <property type="entry name" value="DNase I-like"/>
    <property type="match status" value="1"/>
</dbReference>
<reference evidence="2 3" key="1">
    <citation type="submission" date="2024-05" db="EMBL/GenBank/DDBJ databases">
        <authorList>
            <person name="Wallberg A."/>
        </authorList>
    </citation>
    <scope>NUCLEOTIDE SEQUENCE [LARGE SCALE GENOMIC DNA]</scope>
</reference>
<dbReference type="AlphaFoldDB" id="A0AAV2R6G3"/>
<feature type="domain" description="Endonuclease/exonuclease/phosphatase" evidence="1">
    <location>
        <begin position="5"/>
        <end position="100"/>
    </location>
</feature>
<organism evidence="2 3">
    <name type="scientific">Meganyctiphanes norvegica</name>
    <name type="common">Northern krill</name>
    <name type="synonym">Thysanopoda norvegica</name>
    <dbReference type="NCBI Taxonomy" id="48144"/>
    <lineage>
        <taxon>Eukaryota</taxon>
        <taxon>Metazoa</taxon>
        <taxon>Ecdysozoa</taxon>
        <taxon>Arthropoda</taxon>
        <taxon>Crustacea</taxon>
        <taxon>Multicrustacea</taxon>
        <taxon>Malacostraca</taxon>
        <taxon>Eumalacostraca</taxon>
        <taxon>Eucarida</taxon>
        <taxon>Euphausiacea</taxon>
        <taxon>Euphausiidae</taxon>
        <taxon>Meganyctiphanes</taxon>
    </lineage>
</organism>
<dbReference type="GO" id="GO:0031012">
    <property type="term" value="C:extracellular matrix"/>
    <property type="evidence" value="ECO:0007669"/>
    <property type="project" value="TreeGrafter"/>
</dbReference>
<evidence type="ECO:0000313" key="2">
    <source>
        <dbReference type="EMBL" id="CAL4112121.1"/>
    </source>
</evidence>
<dbReference type="GO" id="GO:0003824">
    <property type="term" value="F:catalytic activity"/>
    <property type="evidence" value="ECO:0007669"/>
    <property type="project" value="InterPro"/>
</dbReference>
<keyword evidence="3" id="KW-1185">Reference proteome</keyword>
<accession>A0AAV2R6G3</accession>
<dbReference type="PANTHER" id="PTHR33395">
    <property type="entry name" value="TRANSCRIPTASE, PUTATIVE-RELATED-RELATED"/>
    <property type="match status" value="1"/>
</dbReference>
<proteinExistence type="predicted"/>
<dbReference type="Proteomes" id="UP001497623">
    <property type="component" value="Unassembled WGS sequence"/>
</dbReference>
<dbReference type="PANTHER" id="PTHR33395:SF22">
    <property type="entry name" value="REVERSE TRANSCRIPTASE DOMAIN-CONTAINING PROTEIN"/>
    <property type="match status" value="1"/>
</dbReference>
<protein>
    <recommendedName>
        <fullName evidence="1">Endonuclease/exonuclease/phosphatase domain-containing protein</fullName>
    </recommendedName>
</protein>
<dbReference type="EMBL" id="CAXKWB010014917">
    <property type="protein sequence ID" value="CAL4112121.1"/>
    <property type="molecule type" value="Genomic_DNA"/>
</dbReference>
<gene>
    <name evidence="2" type="ORF">MNOR_LOCUS19798</name>
</gene>
<dbReference type="Pfam" id="PF14529">
    <property type="entry name" value="Exo_endo_phos_2"/>
    <property type="match status" value="1"/>
</dbReference>